<evidence type="ECO:0000313" key="8">
    <source>
        <dbReference type="Proteomes" id="UP000178835"/>
    </source>
</evidence>
<keyword evidence="4" id="KW-0548">Nucleotidyltransferase</keyword>
<organism evidence="7 8">
    <name type="scientific">Candidatus Spechtbacteria bacterium RIFCSPLOWO2_01_FULL_43_12</name>
    <dbReference type="NCBI Taxonomy" id="1802162"/>
    <lineage>
        <taxon>Bacteria</taxon>
        <taxon>Candidatus Spechtiibacteriota</taxon>
    </lineage>
</organism>
<comment type="caution">
    <text evidence="7">The sequence shown here is derived from an EMBL/GenBank/DDBJ whole genome shotgun (WGS) entry which is preliminary data.</text>
</comment>
<dbReference type="SUPFAM" id="SSF53448">
    <property type="entry name" value="Nucleotide-diphospho-sugar transferases"/>
    <property type="match status" value="1"/>
</dbReference>
<dbReference type="EMBL" id="MHOH01000006">
    <property type="protein sequence ID" value="OGZ61120.1"/>
    <property type="molecule type" value="Genomic_DNA"/>
</dbReference>
<evidence type="ECO:0000259" key="6">
    <source>
        <dbReference type="Pfam" id="PF00483"/>
    </source>
</evidence>
<dbReference type="GO" id="GO:0006011">
    <property type="term" value="P:UDP-alpha-D-glucose metabolic process"/>
    <property type="evidence" value="ECO:0007669"/>
    <property type="project" value="InterPro"/>
</dbReference>
<feature type="domain" description="Nucleotidyl transferase" evidence="6">
    <location>
        <begin position="6"/>
        <end position="267"/>
    </location>
</feature>
<evidence type="ECO:0000256" key="1">
    <source>
        <dbReference type="ARBA" id="ARBA00006890"/>
    </source>
</evidence>
<dbReference type="Gene3D" id="3.90.550.10">
    <property type="entry name" value="Spore Coat Polysaccharide Biosynthesis Protein SpsA, Chain A"/>
    <property type="match status" value="1"/>
</dbReference>
<feature type="non-terminal residue" evidence="7">
    <location>
        <position position="285"/>
    </location>
</feature>
<dbReference type="InterPro" id="IPR029044">
    <property type="entry name" value="Nucleotide-diphossugar_trans"/>
</dbReference>
<evidence type="ECO:0000313" key="7">
    <source>
        <dbReference type="EMBL" id="OGZ61120.1"/>
    </source>
</evidence>
<comment type="similarity">
    <text evidence="1">Belongs to the UDPGP type 2 family.</text>
</comment>
<dbReference type="PANTHER" id="PTHR43197:SF1">
    <property type="entry name" value="UTP--GLUCOSE-1-PHOSPHATE URIDYLYLTRANSFERASE"/>
    <property type="match status" value="1"/>
</dbReference>
<keyword evidence="3" id="KW-0808">Transferase</keyword>
<dbReference type="EC" id="2.7.7.9" evidence="2"/>
<dbReference type="PANTHER" id="PTHR43197">
    <property type="entry name" value="UTP--GLUCOSE-1-PHOSPHATE URIDYLYLTRANSFERASE"/>
    <property type="match status" value="1"/>
</dbReference>
<dbReference type="AlphaFoldDB" id="A0A1G2HFS9"/>
<evidence type="ECO:0000256" key="2">
    <source>
        <dbReference type="ARBA" id="ARBA00012415"/>
    </source>
</evidence>
<gene>
    <name evidence="7" type="ORF">A2919_01170</name>
</gene>
<accession>A0A1G2HFS9</accession>
<dbReference type="Pfam" id="PF00483">
    <property type="entry name" value="NTP_transferase"/>
    <property type="match status" value="1"/>
</dbReference>
<dbReference type="GO" id="GO:0003983">
    <property type="term" value="F:UTP:glucose-1-phosphate uridylyltransferase activity"/>
    <property type="evidence" value="ECO:0007669"/>
    <property type="project" value="UniProtKB-EC"/>
</dbReference>
<comment type="catalytic activity">
    <reaction evidence="5">
        <text>alpha-D-glucose 1-phosphate + UTP + H(+) = UDP-alpha-D-glucose + diphosphate</text>
        <dbReference type="Rhea" id="RHEA:19889"/>
        <dbReference type="ChEBI" id="CHEBI:15378"/>
        <dbReference type="ChEBI" id="CHEBI:33019"/>
        <dbReference type="ChEBI" id="CHEBI:46398"/>
        <dbReference type="ChEBI" id="CHEBI:58601"/>
        <dbReference type="ChEBI" id="CHEBI:58885"/>
        <dbReference type="EC" id="2.7.7.9"/>
    </reaction>
</comment>
<evidence type="ECO:0000256" key="4">
    <source>
        <dbReference type="ARBA" id="ARBA00022695"/>
    </source>
</evidence>
<dbReference type="InterPro" id="IPR005771">
    <property type="entry name" value="GalU_uridylyltTrfase_bac/arc"/>
</dbReference>
<evidence type="ECO:0000256" key="3">
    <source>
        <dbReference type="ARBA" id="ARBA00022679"/>
    </source>
</evidence>
<reference evidence="7 8" key="1">
    <citation type="journal article" date="2016" name="Nat. Commun.">
        <title>Thousands of microbial genomes shed light on interconnected biogeochemical processes in an aquifer system.</title>
        <authorList>
            <person name="Anantharaman K."/>
            <person name="Brown C.T."/>
            <person name="Hug L.A."/>
            <person name="Sharon I."/>
            <person name="Castelle C.J."/>
            <person name="Probst A.J."/>
            <person name="Thomas B.C."/>
            <person name="Singh A."/>
            <person name="Wilkins M.J."/>
            <person name="Karaoz U."/>
            <person name="Brodie E.L."/>
            <person name="Williams K.H."/>
            <person name="Hubbard S.S."/>
            <person name="Banfield J.F."/>
        </authorList>
    </citation>
    <scope>NUCLEOTIDE SEQUENCE [LARGE SCALE GENOMIC DNA]</scope>
</reference>
<protein>
    <recommendedName>
        <fullName evidence="2">UTP--glucose-1-phosphate uridylyltransferase</fullName>
        <ecNumber evidence="2">2.7.7.9</ecNumber>
    </recommendedName>
</protein>
<proteinExistence type="inferred from homology"/>
<name>A0A1G2HFS9_9BACT</name>
<dbReference type="Proteomes" id="UP000178835">
    <property type="component" value="Unassembled WGS sequence"/>
</dbReference>
<dbReference type="CDD" id="cd02541">
    <property type="entry name" value="UGPase_prokaryotic"/>
    <property type="match status" value="1"/>
</dbReference>
<dbReference type="InterPro" id="IPR005835">
    <property type="entry name" value="NTP_transferase_dom"/>
</dbReference>
<sequence length="285" mass="32014">MPKVRKAIIPVAGYGTRFLPATKVQPKEMLPIVDKPVVHYLVEEAVESGIEQILFIINSNKHAIADYFARDLNLESFLKEKGKEDLLDKIKHIHNLAHFMYVHQDEPLGSGDAVLKGESFVNEEPFAIFYADDVISYPKGKPALGQLISAYQEQENSVMGLADVPREQISKYGAIQGSKIADRLYKVDNVVEKPLPQNAPSTMASVGRFVITPDIFEYIKKLDKTNGEVYFASALAELAKRGKVYGYEIEGNWHDCGSKFNFWKANIEMGLENPEIAEDAKEYIN</sequence>
<evidence type="ECO:0000256" key="5">
    <source>
        <dbReference type="ARBA" id="ARBA00048128"/>
    </source>
</evidence>